<evidence type="ECO:0000256" key="4">
    <source>
        <dbReference type="ARBA" id="ARBA00023014"/>
    </source>
</evidence>
<dbReference type="SUPFAM" id="SSF53067">
    <property type="entry name" value="Actin-like ATPase domain"/>
    <property type="match status" value="1"/>
</dbReference>
<evidence type="ECO:0000259" key="5">
    <source>
        <dbReference type="Pfam" id="PF01869"/>
    </source>
</evidence>
<dbReference type="PANTHER" id="PTHR32329">
    <property type="entry name" value="BIFUNCTIONAL PROTEIN [INCLUDES 2-HYDROXYACYL-COA DEHYDRATASE (N-TER) AND ITS ACTIVATOR DOMAIN (C_TERM)-RELATED"/>
    <property type="match status" value="1"/>
</dbReference>
<protein>
    <submittedName>
        <fullName evidence="6">Putative CoA-substrate-specific enzyme activase</fullName>
    </submittedName>
</protein>
<dbReference type="Proteomes" id="UP000525298">
    <property type="component" value="Unassembled WGS sequence"/>
</dbReference>
<keyword evidence="4" id="KW-0411">Iron-sulfur</keyword>
<evidence type="ECO:0000313" key="7">
    <source>
        <dbReference type="Proteomes" id="UP000525298"/>
    </source>
</evidence>
<evidence type="ECO:0000256" key="1">
    <source>
        <dbReference type="ARBA" id="ARBA00001966"/>
    </source>
</evidence>
<comment type="caution">
    <text evidence="6">The sequence shown here is derived from an EMBL/GenBank/DDBJ whole genome shotgun (WGS) entry which is preliminary data.</text>
</comment>
<dbReference type="NCBIfam" id="TIGR00241">
    <property type="entry name" value="CoA_E_activ"/>
    <property type="match status" value="1"/>
</dbReference>
<dbReference type="AlphaFoldDB" id="A0A7W0C6S2"/>
<sequence>MSMVAGCDVGSLTSKAVIMNNGRIKSWALRRSAGKPEQSASAVMAAALEKGGLSMADISYCVGTGYGRKQISFVDKAVSEIACHGKGARWLVPTATTVIDIGGQDCKALRLDKNGEVLKFVANDKCASGTGRFLEVMARLLQISLEEMGKLSARASAPVTLASTCTVWAQADIIRFLNSGRKVPDIGAGVNNAMAKRAAILANSVGVEPDICMTGGVAKNIGVVSDLEKLLGRKIKRARKADPQIAGAIGAALFAAENRR</sequence>
<keyword evidence="3" id="KW-0408">Iron</keyword>
<reference evidence="6 7" key="1">
    <citation type="submission" date="2020-07" db="EMBL/GenBank/DDBJ databases">
        <title>Genomic Encyclopedia of Type Strains, Phase IV (KMG-IV): sequencing the most valuable type-strain genomes for metagenomic binning, comparative biology and taxonomic classification.</title>
        <authorList>
            <person name="Goeker M."/>
        </authorList>
    </citation>
    <scope>NUCLEOTIDE SEQUENCE [LARGE SCALE GENOMIC DNA]</scope>
    <source>
        <strain evidence="6 7">DSM 17721</strain>
    </source>
</reference>
<feature type="domain" description="ATPase BadF/BadG/BcrA/BcrD type" evidence="5">
    <location>
        <begin position="6"/>
        <end position="255"/>
    </location>
</feature>
<dbReference type="GO" id="GO:0051536">
    <property type="term" value="F:iron-sulfur cluster binding"/>
    <property type="evidence" value="ECO:0007669"/>
    <property type="project" value="UniProtKB-KW"/>
</dbReference>
<comment type="cofactor">
    <cofactor evidence="1">
        <name>[4Fe-4S] cluster</name>
        <dbReference type="ChEBI" id="CHEBI:49883"/>
    </cofactor>
</comment>
<dbReference type="InterPro" id="IPR051805">
    <property type="entry name" value="Dehydratase_Activator_Redct"/>
</dbReference>
<evidence type="ECO:0000313" key="6">
    <source>
        <dbReference type="EMBL" id="MBA2880216.1"/>
    </source>
</evidence>
<evidence type="ECO:0000256" key="3">
    <source>
        <dbReference type="ARBA" id="ARBA00023004"/>
    </source>
</evidence>
<keyword evidence="7" id="KW-1185">Reference proteome</keyword>
<dbReference type="InterPro" id="IPR002731">
    <property type="entry name" value="ATPase_BadF"/>
</dbReference>
<proteinExistence type="predicted"/>
<organism evidence="6 7">
    <name type="scientific">Desulfosalsimonas propionicica</name>
    <dbReference type="NCBI Taxonomy" id="332175"/>
    <lineage>
        <taxon>Bacteria</taxon>
        <taxon>Pseudomonadati</taxon>
        <taxon>Thermodesulfobacteriota</taxon>
        <taxon>Desulfobacteria</taxon>
        <taxon>Desulfobacterales</taxon>
        <taxon>Desulfosalsimonadaceae</taxon>
        <taxon>Desulfosalsimonas</taxon>
    </lineage>
</organism>
<dbReference type="RefSeq" id="WP_181549871.1">
    <property type="nucleotide sequence ID" value="NZ_JACDUS010000001.1"/>
</dbReference>
<dbReference type="Gene3D" id="3.30.420.40">
    <property type="match status" value="2"/>
</dbReference>
<dbReference type="PANTHER" id="PTHR32329:SF2">
    <property type="entry name" value="BIFUNCTIONAL PROTEIN [INCLUDES 2-HYDROXYACYL-COA DEHYDRATASE (N-TER) AND ITS ACTIVATOR DOMAIN (C_TERM)"/>
    <property type="match status" value="1"/>
</dbReference>
<dbReference type="Pfam" id="PF01869">
    <property type="entry name" value="BcrAD_BadFG"/>
    <property type="match status" value="1"/>
</dbReference>
<keyword evidence="2" id="KW-0479">Metal-binding</keyword>
<dbReference type="GO" id="GO:0046872">
    <property type="term" value="F:metal ion binding"/>
    <property type="evidence" value="ECO:0007669"/>
    <property type="project" value="UniProtKB-KW"/>
</dbReference>
<dbReference type="InterPro" id="IPR043129">
    <property type="entry name" value="ATPase_NBD"/>
</dbReference>
<name>A0A7W0C6S2_9BACT</name>
<dbReference type="EMBL" id="JACDUS010000001">
    <property type="protein sequence ID" value="MBA2880216.1"/>
    <property type="molecule type" value="Genomic_DNA"/>
</dbReference>
<dbReference type="CDD" id="cd24036">
    <property type="entry name" value="ASKHA_NBD_BcrAD_BadFG_HgdC_HadI"/>
    <property type="match status" value="1"/>
</dbReference>
<accession>A0A7W0C6S2</accession>
<evidence type="ECO:0000256" key="2">
    <source>
        <dbReference type="ARBA" id="ARBA00022723"/>
    </source>
</evidence>
<gene>
    <name evidence="6" type="ORF">HNR65_000523</name>
</gene>
<dbReference type="InterPro" id="IPR008275">
    <property type="entry name" value="CoA_E_activase_dom"/>
</dbReference>